<dbReference type="RefSeq" id="WP_006283301.1">
    <property type="nucleotide sequence ID" value="NZ_BPTR01000001.1"/>
</dbReference>
<dbReference type="Gene3D" id="1.20.1440.130">
    <property type="entry name" value="VKOR domain"/>
    <property type="match status" value="1"/>
</dbReference>
<comment type="caution">
    <text evidence="13">The sequence shown here is derived from an EMBL/GenBank/DDBJ whole genome shotgun (WGS) entry which is preliminary data.</text>
</comment>
<keyword evidence="4" id="KW-0874">Quinone</keyword>
<dbReference type="GO" id="GO:0006508">
    <property type="term" value="P:proteolysis"/>
    <property type="evidence" value="ECO:0007669"/>
    <property type="project" value="InterPro"/>
</dbReference>
<dbReference type="GO" id="GO:0008233">
    <property type="term" value="F:peptidase activity"/>
    <property type="evidence" value="ECO:0007669"/>
    <property type="project" value="InterPro"/>
</dbReference>
<dbReference type="InterPro" id="IPR038354">
    <property type="entry name" value="VKOR_sf"/>
</dbReference>
<evidence type="ECO:0000259" key="11">
    <source>
        <dbReference type="Pfam" id="PF03412"/>
    </source>
</evidence>
<feature type="transmembrane region" description="Helical" evidence="10">
    <location>
        <begin position="136"/>
        <end position="153"/>
    </location>
</feature>
<evidence type="ECO:0000256" key="2">
    <source>
        <dbReference type="ARBA" id="ARBA00006214"/>
    </source>
</evidence>
<dbReference type="GO" id="GO:0016491">
    <property type="term" value="F:oxidoreductase activity"/>
    <property type="evidence" value="ECO:0007669"/>
    <property type="project" value="UniProtKB-KW"/>
</dbReference>
<reference evidence="13" key="1">
    <citation type="submission" date="2021-08" db="EMBL/GenBank/DDBJ databases">
        <title>Prevotella lacticifex sp. nov., isolated from rumen of cow.</title>
        <authorList>
            <person name="Shinkai T."/>
            <person name="Ikeyama N."/>
            <person name="Kumagai M."/>
            <person name="Ohmori H."/>
            <person name="Sakamoto M."/>
            <person name="Ohkuma M."/>
            <person name="Mitsumori M."/>
        </authorList>
    </citation>
    <scope>NUCLEOTIDE SEQUENCE</scope>
    <source>
        <strain evidence="13">DSM 11371</strain>
    </source>
</reference>
<dbReference type="InterPro" id="IPR036249">
    <property type="entry name" value="Thioredoxin-like_sf"/>
</dbReference>
<dbReference type="AlphaFoldDB" id="A0AA37MDV7"/>
<keyword evidence="7 10" id="KW-0472">Membrane</keyword>
<dbReference type="CDD" id="cd12921">
    <property type="entry name" value="VKOR_4"/>
    <property type="match status" value="1"/>
</dbReference>
<evidence type="ECO:0000256" key="4">
    <source>
        <dbReference type="ARBA" id="ARBA00022719"/>
    </source>
</evidence>
<dbReference type="GO" id="GO:0016020">
    <property type="term" value="C:membrane"/>
    <property type="evidence" value="ECO:0007669"/>
    <property type="project" value="UniProtKB-SubCell"/>
</dbReference>
<feature type="transmembrane region" description="Helical" evidence="10">
    <location>
        <begin position="298"/>
        <end position="318"/>
    </location>
</feature>
<evidence type="ECO:0000313" key="14">
    <source>
        <dbReference type="Proteomes" id="UP000887043"/>
    </source>
</evidence>
<keyword evidence="8" id="KW-1015">Disulfide bond</keyword>
<sequence length="500" mass="57117">MKDSTLYLLDIVRYYLKVTRKAFNDTELCKILLSDPTFPSLASICRTFEFYGFKTEAYKTDKTDIDQVKDRIIHTSSHGGHFFIVLNVGENDVTLFDSKRYVISKVQFLSLWDGIMLVINASKDNKANIVSNDFKHTFIVLLSIVVCVSFMLLSSSLLTVVNIFLDVVGIYLCRILIRRRIGFPQSSEFCKIGEKFDCDYVSSKQPLYNKIPISLDELGLFYFGENLLVGLISESNIFNVSMSFIAAFVSSLLAAYQIIGIKKYCIYCFCIYVICFTEGFFTYFTIGNLSELDFPKSLTINLPEILIAIVICVLYTKLEWTKYKSLEKSIELLKIKRIPDVYRALSDKRPILDKNPLSGLKYGNDKAACEIVIFASLSCKYCRETIKEISILIEKFPEKFKCMVILTKSTVDGIDYSKELSLVEDYLQGHVNINNLLTKELPIKRTEEISNTAKSFVASMDTEISNFPITSIPFVVINGYKMPNTYKLTDYQYINSGVYK</sequence>
<keyword evidence="5 10" id="KW-1133">Transmembrane helix</keyword>
<evidence type="ECO:0000259" key="12">
    <source>
        <dbReference type="Pfam" id="PF07884"/>
    </source>
</evidence>
<evidence type="ECO:0008006" key="15">
    <source>
        <dbReference type="Google" id="ProtNLM"/>
    </source>
</evidence>
<evidence type="ECO:0000256" key="5">
    <source>
        <dbReference type="ARBA" id="ARBA00022989"/>
    </source>
</evidence>
<evidence type="ECO:0000256" key="1">
    <source>
        <dbReference type="ARBA" id="ARBA00004141"/>
    </source>
</evidence>
<evidence type="ECO:0000313" key="13">
    <source>
        <dbReference type="EMBL" id="GJG28420.1"/>
    </source>
</evidence>
<dbReference type="InterPro" id="IPR012932">
    <property type="entry name" value="VKOR"/>
</dbReference>
<evidence type="ECO:0000256" key="8">
    <source>
        <dbReference type="ARBA" id="ARBA00023157"/>
    </source>
</evidence>
<evidence type="ECO:0000256" key="3">
    <source>
        <dbReference type="ARBA" id="ARBA00022692"/>
    </source>
</evidence>
<keyword evidence="6" id="KW-0560">Oxidoreductase</keyword>
<name>A0AA37MDV7_SEGBR</name>
<dbReference type="Pfam" id="PF03412">
    <property type="entry name" value="Peptidase_C39"/>
    <property type="match status" value="1"/>
</dbReference>
<protein>
    <recommendedName>
        <fullName evidence="15">Peptidase C39 domain-containing protein</fullName>
    </recommendedName>
</protein>
<dbReference type="Gene3D" id="3.90.70.10">
    <property type="entry name" value="Cysteine proteinases"/>
    <property type="match status" value="1"/>
</dbReference>
<dbReference type="GO" id="GO:0048038">
    <property type="term" value="F:quinone binding"/>
    <property type="evidence" value="ECO:0007669"/>
    <property type="project" value="UniProtKB-KW"/>
</dbReference>
<evidence type="ECO:0000256" key="6">
    <source>
        <dbReference type="ARBA" id="ARBA00023002"/>
    </source>
</evidence>
<comment type="subcellular location">
    <subcellularLocation>
        <location evidence="1">Membrane</location>
        <topology evidence="1">Multi-pass membrane protein</topology>
    </subcellularLocation>
</comment>
<dbReference type="Proteomes" id="UP000887043">
    <property type="component" value="Unassembled WGS sequence"/>
</dbReference>
<dbReference type="Pfam" id="PF07884">
    <property type="entry name" value="VKOR"/>
    <property type="match status" value="1"/>
</dbReference>
<comment type="similarity">
    <text evidence="2">Belongs to the VKOR family.</text>
</comment>
<evidence type="ECO:0000256" key="7">
    <source>
        <dbReference type="ARBA" id="ARBA00023136"/>
    </source>
</evidence>
<evidence type="ECO:0000256" key="10">
    <source>
        <dbReference type="SAM" id="Phobius"/>
    </source>
</evidence>
<dbReference type="InterPro" id="IPR005074">
    <property type="entry name" value="Peptidase_C39"/>
</dbReference>
<dbReference type="SUPFAM" id="SSF52833">
    <property type="entry name" value="Thioredoxin-like"/>
    <property type="match status" value="1"/>
</dbReference>
<gene>
    <name evidence="13" type="ORF">PRRU23_21200</name>
</gene>
<dbReference type="GO" id="GO:0005524">
    <property type="term" value="F:ATP binding"/>
    <property type="evidence" value="ECO:0007669"/>
    <property type="project" value="InterPro"/>
</dbReference>
<evidence type="ECO:0000256" key="9">
    <source>
        <dbReference type="ARBA" id="ARBA00023284"/>
    </source>
</evidence>
<proteinExistence type="inferred from homology"/>
<feature type="transmembrane region" description="Helical" evidence="10">
    <location>
        <begin position="266"/>
        <end position="286"/>
    </location>
</feature>
<keyword evidence="9" id="KW-0676">Redox-active center</keyword>
<dbReference type="EMBL" id="BPTR01000001">
    <property type="protein sequence ID" value="GJG28420.1"/>
    <property type="molecule type" value="Genomic_DNA"/>
</dbReference>
<organism evidence="13 14">
    <name type="scientific">Segatella bryantii</name>
    <name type="common">Prevotella bryantii</name>
    <dbReference type="NCBI Taxonomy" id="77095"/>
    <lineage>
        <taxon>Bacteria</taxon>
        <taxon>Pseudomonadati</taxon>
        <taxon>Bacteroidota</taxon>
        <taxon>Bacteroidia</taxon>
        <taxon>Bacteroidales</taxon>
        <taxon>Prevotellaceae</taxon>
        <taxon>Segatella</taxon>
    </lineage>
</organism>
<accession>A0AA37MDV7</accession>
<keyword evidence="3 10" id="KW-0812">Transmembrane</keyword>
<feature type="domain" description="Vitamin K epoxide reductase" evidence="12">
    <location>
        <begin position="163"/>
        <end position="278"/>
    </location>
</feature>
<feature type="transmembrane region" description="Helical" evidence="10">
    <location>
        <begin position="238"/>
        <end position="259"/>
    </location>
</feature>
<feature type="domain" description="Peptidase C39" evidence="11">
    <location>
        <begin position="40"/>
        <end position="122"/>
    </location>
</feature>